<gene>
    <name evidence="3" type="ORF">CTEN210_01991</name>
</gene>
<sequence>MTRIKVENEFEILARAKKVSHIDGEGLWNSFTRSFSSPLMACFDLIDNVFDASHLRGTLRIGLDAPLDEYEGYDAELELEANNGFYMINNCDEKVKSMKEILTVFNSQKVNKRIQIGENGVGVKQGCATLSDISFVMSRNKDIFSLGILAKKLQKKTGIYLPSFEFEFDREVTHMDLHSFLSNEVSSICTLNTDIAEVLVQYGFGSLPKGIYRLVQNLSRLSTKAWKEEESVFCLCIHDLKHGEAGYFLRQLTQNLPKHYLHVPCDFEVFVDEVRVNFSHWSQRLANLTRFTVRIPKDRCIDTENVNGYDEDSDGDETGDHSLNVYLGFDAIRCKDKNAPTHASIYYYSRLFGRLIKHHPDARGILRLMSSGSHFSQGLTIIVDDRGGGLPLNPTKQDFAFGEHEHGEKWQNNLTLLISAVTKLYYDYHLENLSRGKKTTLTQMVTKLADEAKKKRDKLTHASSNSYFKSIGQLETSIFEGIKWKYNSQHQNVAVVARKDITPVEGKDADLILKRRNAVKKKTQQGKKSPAKISPSKPSPTQTLSEKGTLASSRRTSSRLAAISDSSKKRYNEDDESEETEEVNSIRNVSKSTTAKRKKLNGGAKIELTNIQKRLEDKDKELEDKEKELEDAKLDVEVLEKQLTEKEMEISRLTRLNTKLERELERCRG</sequence>
<feature type="coiled-coil region" evidence="1">
    <location>
        <begin position="605"/>
        <end position="663"/>
    </location>
</feature>
<protein>
    <submittedName>
        <fullName evidence="3">Uncharacterized protein</fullName>
    </submittedName>
</protein>
<evidence type="ECO:0000313" key="4">
    <source>
        <dbReference type="Proteomes" id="UP001054902"/>
    </source>
</evidence>
<reference evidence="3 4" key="1">
    <citation type="journal article" date="2021" name="Sci. Rep.">
        <title>The genome of the diatom Chaetoceros tenuissimus carries an ancient integrated fragment of an extant virus.</title>
        <authorList>
            <person name="Hongo Y."/>
            <person name="Kimura K."/>
            <person name="Takaki Y."/>
            <person name="Yoshida Y."/>
            <person name="Baba S."/>
            <person name="Kobayashi G."/>
            <person name="Nagasaki K."/>
            <person name="Hano T."/>
            <person name="Tomaru Y."/>
        </authorList>
    </citation>
    <scope>NUCLEOTIDE SEQUENCE [LARGE SCALE GENOMIC DNA]</scope>
    <source>
        <strain evidence="3 4">NIES-3715</strain>
    </source>
</reference>
<dbReference type="Proteomes" id="UP001054902">
    <property type="component" value="Unassembled WGS sequence"/>
</dbReference>
<evidence type="ECO:0000313" key="3">
    <source>
        <dbReference type="EMBL" id="GFH45517.1"/>
    </source>
</evidence>
<comment type="caution">
    <text evidence="3">The sequence shown here is derived from an EMBL/GenBank/DDBJ whole genome shotgun (WGS) entry which is preliminary data.</text>
</comment>
<dbReference type="EMBL" id="BLLK01000020">
    <property type="protein sequence ID" value="GFH45517.1"/>
    <property type="molecule type" value="Genomic_DNA"/>
</dbReference>
<keyword evidence="1" id="KW-0175">Coiled coil</keyword>
<feature type="compositionally biased region" description="Low complexity" evidence="2">
    <location>
        <begin position="527"/>
        <end position="540"/>
    </location>
</feature>
<evidence type="ECO:0000256" key="1">
    <source>
        <dbReference type="SAM" id="Coils"/>
    </source>
</evidence>
<keyword evidence="4" id="KW-1185">Reference proteome</keyword>
<feature type="region of interest" description="Disordered" evidence="2">
    <location>
        <begin position="516"/>
        <end position="603"/>
    </location>
</feature>
<feature type="compositionally biased region" description="Low complexity" evidence="2">
    <location>
        <begin position="549"/>
        <end position="562"/>
    </location>
</feature>
<feature type="compositionally biased region" description="Acidic residues" evidence="2">
    <location>
        <begin position="573"/>
        <end position="582"/>
    </location>
</feature>
<organism evidence="3 4">
    <name type="scientific">Chaetoceros tenuissimus</name>
    <dbReference type="NCBI Taxonomy" id="426638"/>
    <lineage>
        <taxon>Eukaryota</taxon>
        <taxon>Sar</taxon>
        <taxon>Stramenopiles</taxon>
        <taxon>Ochrophyta</taxon>
        <taxon>Bacillariophyta</taxon>
        <taxon>Coscinodiscophyceae</taxon>
        <taxon>Chaetocerotophycidae</taxon>
        <taxon>Chaetocerotales</taxon>
        <taxon>Chaetocerotaceae</taxon>
        <taxon>Chaetoceros</taxon>
    </lineage>
</organism>
<name>A0AAD3CG64_9STRA</name>
<feature type="compositionally biased region" description="Basic residues" evidence="2">
    <location>
        <begin position="516"/>
        <end position="525"/>
    </location>
</feature>
<feature type="compositionally biased region" description="Polar residues" evidence="2">
    <location>
        <begin position="583"/>
        <end position="593"/>
    </location>
</feature>
<proteinExistence type="predicted"/>
<evidence type="ECO:0000256" key="2">
    <source>
        <dbReference type="SAM" id="MobiDB-lite"/>
    </source>
</evidence>
<dbReference type="AlphaFoldDB" id="A0AAD3CG64"/>
<accession>A0AAD3CG64</accession>